<dbReference type="InterPro" id="IPR011990">
    <property type="entry name" value="TPR-like_helical_dom_sf"/>
</dbReference>
<feature type="region of interest" description="Disordered" evidence="2">
    <location>
        <begin position="305"/>
        <end position="328"/>
    </location>
</feature>
<dbReference type="GO" id="GO:0008270">
    <property type="term" value="F:zinc ion binding"/>
    <property type="evidence" value="ECO:0007669"/>
    <property type="project" value="UniProtKB-KW"/>
</dbReference>
<feature type="compositionally biased region" description="Basic and acidic residues" evidence="2">
    <location>
        <begin position="270"/>
        <end position="280"/>
    </location>
</feature>
<name>A0A8H4KPQ9_9HYPO</name>
<dbReference type="SMART" id="SM00355">
    <property type="entry name" value="ZnF_C2H2"/>
    <property type="match status" value="2"/>
</dbReference>
<dbReference type="PANTHER" id="PTHR35391">
    <property type="entry name" value="C2H2-TYPE DOMAIN-CONTAINING PROTEIN-RELATED"/>
    <property type="match status" value="1"/>
</dbReference>
<evidence type="ECO:0000256" key="2">
    <source>
        <dbReference type="SAM" id="MobiDB-lite"/>
    </source>
</evidence>
<accession>A0A8H4KPQ9</accession>
<gene>
    <name evidence="4" type="ORF">F53441_3170</name>
</gene>
<keyword evidence="1" id="KW-0862">Zinc</keyword>
<dbReference type="Gene3D" id="1.25.40.10">
    <property type="entry name" value="Tetratricopeptide repeat domain"/>
    <property type="match status" value="2"/>
</dbReference>
<proteinExistence type="predicted"/>
<comment type="caution">
    <text evidence="4">The sequence shown here is derived from an EMBL/GenBank/DDBJ whole genome shotgun (WGS) entry which is preliminary data.</text>
</comment>
<dbReference type="InterPro" id="IPR058925">
    <property type="entry name" value="zf-C2H2_AcuF"/>
</dbReference>
<sequence length="823" mass="94243">MEKATDEYGRLKIWGVQRRATLPPSARGSLDDDLRHDQTLRDNVAKIFRLLARQLEIALPIVAHTAEEPSALDPDIDNFSSSESDYWSSDSSDKHVFKTRQRSKIAVLMTHVYEQVKLLYHLDALLRRPQISNRYLKSTDRYRGVSAFEKYDYQHIEEKHRQWIQSSNQSRGHQSDDRIDELSPEVLIAHKSLIQVPKSFEAEPSASQDDLRLREVNREQDQAHIIISRLAQANTRRREQLRYWERHPHCERHQEDSPVSGKGPRIPRLGFERGRDRSTPGDKSLTSIPTTAHSFSTVAASAIDETQTDPGRPRTVYEASVGPGQQSARVPDIPKVAYTDEQFECPYCHTMLESSLIRNRMSWKHVFRDLRPYVCTYIDCPNPDKMYATRHDWIYHEMQMHRREWKCQCCDVIFGTRNLMVDHLRSVHSDSLTTQLSLLLDLSERPMDDNATMKCILCSGDLYLNRLLKHLAQHMEEIALFVLPASSDDNDDVNSNAARKSRAEDINEGGLNTPLSSLNFSEIDYTERSQQFAEDFTKLNLSEEQSAESRLSVWHDDDPADTANSEEIEGEIKDLQVEIMEKSALLGLEHPDTLMAKEQLARLYYSHNRIDAAKDLGDQALEGYLTVLGQEHPHTLVGMLDSAILYRRKGQFDEAERLVNRVLKARKAALGEQDPETLATLAKLSRIYGEQDRWDEAEENLTKALKLMTEALGDGHRQTLKVLNDLALTLGHLGRFDEAEELISRGLKLMRSELGQEDELTLRSTQTMAVIWAKQGRMHEAIVTLRELLSRMKKLQGDDHPDTASLETILAECEAEFEAKKKG</sequence>
<keyword evidence="1" id="KW-0479">Metal-binding</keyword>
<evidence type="ECO:0000313" key="4">
    <source>
        <dbReference type="EMBL" id="KAF4454296.1"/>
    </source>
</evidence>
<dbReference type="Proteomes" id="UP000605986">
    <property type="component" value="Unassembled WGS sequence"/>
</dbReference>
<keyword evidence="5" id="KW-1185">Reference proteome</keyword>
<organism evidence="4 5">
    <name type="scientific">Fusarium austroafricanum</name>
    <dbReference type="NCBI Taxonomy" id="2364996"/>
    <lineage>
        <taxon>Eukaryota</taxon>
        <taxon>Fungi</taxon>
        <taxon>Dikarya</taxon>
        <taxon>Ascomycota</taxon>
        <taxon>Pezizomycotina</taxon>
        <taxon>Sordariomycetes</taxon>
        <taxon>Hypocreomycetidae</taxon>
        <taxon>Hypocreales</taxon>
        <taxon>Nectriaceae</taxon>
        <taxon>Fusarium</taxon>
        <taxon>Fusarium concolor species complex</taxon>
    </lineage>
</organism>
<dbReference type="SUPFAM" id="SSF48452">
    <property type="entry name" value="TPR-like"/>
    <property type="match status" value="2"/>
</dbReference>
<dbReference type="PROSITE" id="PS00028">
    <property type="entry name" value="ZINC_FINGER_C2H2_1"/>
    <property type="match status" value="1"/>
</dbReference>
<feature type="region of interest" description="Disordered" evidence="2">
    <location>
        <begin position="250"/>
        <end position="289"/>
    </location>
</feature>
<evidence type="ECO:0000313" key="5">
    <source>
        <dbReference type="Proteomes" id="UP000605986"/>
    </source>
</evidence>
<dbReference type="PROSITE" id="PS50157">
    <property type="entry name" value="ZINC_FINGER_C2H2_2"/>
    <property type="match status" value="1"/>
</dbReference>
<evidence type="ECO:0000259" key="3">
    <source>
        <dbReference type="PROSITE" id="PS50157"/>
    </source>
</evidence>
<dbReference type="InterPro" id="IPR019734">
    <property type="entry name" value="TPR_rpt"/>
</dbReference>
<protein>
    <submittedName>
        <fullName evidence="4">C2H2 type zinc finger domain protein</fullName>
    </submittedName>
</protein>
<dbReference type="InterPro" id="IPR013087">
    <property type="entry name" value="Znf_C2H2_type"/>
</dbReference>
<dbReference type="AlphaFoldDB" id="A0A8H4KPQ9"/>
<dbReference type="SMART" id="SM00028">
    <property type="entry name" value="TPR"/>
    <property type="match status" value="4"/>
</dbReference>
<feature type="domain" description="C2H2-type" evidence="3">
    <location>
        <begin position="405"/>
        <end position="433"/>
    </location>
</feature>
<dbReference type="EMBL" id="JAADJG010000129">
    <property type="protein sequence ID" value="KAF4454296.1"/>
    <property type="molecule type" value="Genomic_DNA"/>
</dbReference>
<dbReference type="OrthoDB" id="20872at2759"/>
<dbReference type="PANTHER" id="PTHR35391:SF7">
    <property type="entry name" value="C2H2-TYPE DOMAIN-CONTAINING PROTEIN"/>
    <property type="match status" value="1"/>
</dbReference>
<dbReference type="Pfam" id="PF13374">
    <property type="entry name" value="TPR_10"/>
    <property type="match status" value="3"/>
</dbReference>
<keyword evidence="1" id="KW-0863">Zinc-finger</keyword>
<dbReference type="Pfam" id="PF13424">
    <property type="entry name" value="TPR_12"/>
    <property type="match status" value="1"/>
</dbReference>
<reference evidence="4" key="1">
    <citation type="submission" date="2020-01" db="EMBL/GenBank/DDBJ databases">
        <title>Identification and distribution of gene clusters putatively required for synthesis of sphingolipid metabolism inhibitors in phylogenetically diverse species of the filamentous fungus Fusarium.</title>
        <authorList>
            <person name="Kim H.-S."/>
            <person name="Busman M."/>
            <person name="Brown D.W."/>
            <person name="Divon H."/>
            <person name="Uhlig S."/>
            <person name="Proctor R.H."/>
        </authorList>
    </citation>
    <scope>NUCLEOTIDE SEQUENCE</scope>
    <source>
        <strain evidence="4">NRRL 53441</strain>
    </source>
</reference>
<evidence type="ECO:0000256" key="1">
    <source>
        <dbReference type="PROSITE-ProRule" id="PRU00042"/>
    </source>
</evidence>
<dbReference type="Pfam" id="PF26082">
    <property type="entry name" value="zf-C2H2_AcuF"/>
    <property type="match status" value="1"/>
</dbReference>